<feature type="domain" description="LRAT" evidence="1">
    <location>
        <begin position="38"/>
        <end position="147"/>
    </location>
</feature>
<evidence type="ECO:0000259" key="1">
    <source>
        <dbReference type="PROSITE" id="PS51934"/>
    </source>
</evidence>
<protein>
    <recommendedName>
        <fullName evidence="1">LRAT domain-containing protein</fullName>
    </recommendedName>
</protein>
<dbReference type="PANTHER" id="PTHR46137">
    <property type="entry name" value="OS05G0310600 PROTEIN"/>
    <property type="match status" value="1"/>
</dbReference>
<gene>
    <name evidence="2" type="ORF">MCOR_40307</name>
</gene>
<dbReference type="AlphaFoldDB" id="A0A6J8DHY5"/>
<dbReference type="Pfam" id="PF04970">
    <property type="entry name" value="LRAT"/>
    <property type="match status" value="1"/>
</dbReference>
<sequence>MAAVVTGAGILFGVGAYHFFKTSNKRVYNIRQLKKGDHVKYKRELYSHHAVVVDVYPENQTYKVIHFTGEKKSGIPAEIKEEVFHFDFDKIILIHYRYGRLNRSETVKRAYRLLKLQDEMRVIYDILTNNCEHFATWCITGEAKSQQVNKVLAPIAPYINFVGSLKRPY</sequence>
<accession>A0A6J8DHY5</accession>
<dbReference type="Proteomes" id="UP000507470">
    <property type="component" value="Unassembled WGS sequence"/>
</dbReference>
<dbReference type="InterPro" id="IPR007053">
    <property type="entry name" value="LRAT_dom"/>
</dbReference>
<dbReference type="PANTHER" id="PTHR46137:SF1">
    <property type="entry name" value="LRAT DOMAIN-CONTAINING PROTEIN"/>
    <property type="match status" value="1"/>
</dbReference>
<proteinExistence type="predicted"/>
<dbReference type="OrthoDB" id="6085230at2759"/>
<dbReference type="Gene3D" id="3.90.1720.10">
    <property type="entry name" value="endopeptidase domain like (from Nostoc punctiforme)"/>
    <property type="match status" value="1"/>
</dbReference>
<keyword evidence="3" id="KW-1185">Reference proteome</keyword>
<evidence type="ECO:0000313" key="3">
    <source>
        <dbReference type="Proteomes" id="UP000507470"/>
    </source>
</evidence>
<evidence type="ECO:0000313" key="2">
    <source>
        <dbReference type="EMBL" id="CAC5406764.1"/>
    </source>
</evidence>
<dbReference type="EMBL" id="CACVKT020007264">
    <property type="protein sequence ID" value="CAC5406764.1"/>
    <property type="molecule type" value="Genomic_DNA"/>
</dbReference>
<organism evidence="2 3">
    <name type="scientific">Mytilus coruscus</name>
    <name type="common">Sea mussel</name>
    <dbReference type="NCBI Taxonomy" id="42192"/>
    <lineage>
        <taxon>Eukaryota</taxon>
        <taxon>Metazoa</taxon>
        <taxon>Spiralia</taxon>
        <taxon>Lophotrochozoa</taxon>
        <taxon>Mollusca</taxon>
        <taxon>Bivalvia</taxon>
        <taxon>Autobranchia</taxon>
        <taxon>Pteriomorphia</taxon>
        <taxon>Mytilida</taxon>
        <taxon>Mytiloidea</taxon>
        <taxon>Mytilidae</taxon>
        <taxon>Mytilinae</taxon>
        <taxon>Mytilus</taxon>
    </lineage>
</organism>
<reference evidence="2 3" key="1">
    <citation type="submission" date="2020-06" db="EMBL/GenBank/DDBJ databases">
        <authorList>
            <person name="Li R."/>
            <person name="Bekaert M."/>
        </authorList>
    </citation>
    <scope>NUCLEOTIDE SEQUENCE [LARGE SCALE GENOMIC DNA]</scope>
    <source>
        <strain evidence="3">wild</strain>
    </source>
</reference>
<dbReference type="PROSITE" id="PS51934">
    <property type="entry name" value="LRAT"/>
    <property type="match status" value="1"/>
</dbReference>
<name>A0A6J8DHY5_MYTCO</name>